<dbReference type="Proteomes" id="UP000243459">
    <property type="component" value="Chromosome 2"/>
</dbReference>
<evidence type="ECO:0000313" key="1">
    <source>
        <dbReference type="EMBL" id="ONK77524.1"/>
    </source>
</evidence>
<sequence length="108" mass="12177">MKKKKSVDGARNEEEEWGIEISANKSQGEKFNGSHYFWLTLGKSVSSERAKWTEAGDTRVSTGHDFLAIAGSCFESRQQIQGFTRFPCSGIDLPRFFRASVVHEQSSR</sequence>
<gene>
    <name evidence="1" type="ORF">A4U43_C02F7470</name>
</gene>
<evidence type="ECO:0000313" key="2">
    <source>
        <dbReference type="Proteomes" id="UP000243459"/>
    </source>
</evidence>
<keyword evidence="2" id="KW-1185">Reference proteome</keyword>
<protein>
    <submittedName>
        <fullName evidence="1">Uncharacterized protein</fullName>
    </submittedName>
</protein>
<organism evidence="1 2">
    <name type="scientific">Asparagus officinalis</name>
    <name type="common">Garden asparagus</name>
    <dbReference type="NCBI Taxonomy" id="4686"/>
    <lineage>
        <taxon>Eukaryota</taxon>
        <taxon>Viridiplantae</taxon>
        <taxon>Streptophyta</taxon>
        <taxon>Embryophyta</taxon>
        <taxon>Tracheophyta</taxon>
        <taxon>Spermatophyta</taxon>
        <taxon>Magnoliopsida</taxon>
        <taxon>Liliopsida</taxon>
        <taxon>Asparagales</taxon>
        <taxon>Asparagaceae</taxon>
        <taxon>Asparagoideae</taxon>
        <taxon>Asparagus</taxon>
    </lineage>
</organism>
<dbReference type="AlphaFoldDB" id="A0A5P1FHI4"/>
<dbReference type="EMBL" id="CM007382">
    <property type="protein sequence ID" value="ONK77524.1"/>
    <property type="molecule type" value="Genomic_DNA"/>
</dbReference>
<accession>A0A5P1FHI4</accession>
<reference evidence="2" key="1">
    <citation type="journal article" date="2017" name="Nat. Commun.">
        <title>The asparagus genome sheds light on the origin and evolution of a young Y chromosome.</title>
        <authorList>
            <person name="Harkess A."/>
            <person name="Zhou J."/>
            <person name="Xu C."/>
            <person name="Bowers J.E."/>
            <person name="Van der Hulst R."/>
            <person name="Ayyampalayam S."/>
            <person name="Mercati F."/>
            <person name="Riccardi P."/>
            <person name="McKain M.R."/>
            <person name="Kakrana A."/>
            <person name="Tang H."/>
            <person name="Ray J."/>
            <person name="Groenendijk J."/>
            <person name="Arikit S."/>
            <person name="Mathioni S.M."/>
            <person name="Nakano M."/>
            <person name="Shan H."/>
            <person name="Telgmann-Rauber A."/>
            <person name="Kanno A."/>
            <person name="Yue Z."/>
            <person name="Chen H."/>
            <person name="Li W."/>
            <person name="Chen Y."/>
            <person name="Xu X."/>
            <person name="Zhang Y."/>
            <person name="Luo S."/>
            <person name="Chen H."/>
            <person name="Gao J."/>
            <person name="Mao Z."/>
            <person name="Pires J.C."/>
            <person name="Luo M."/>
            <person name="Kudrna D."/>
            <person name="Wing R.A."/>
            <person name="Meyers B.C."/>
            <person name="Yi K."/>
            <person name="Kong H."/>
            <person name="Lavrijsen P."/>
            <person name="Sunseri F."/>
            <person name="Falavigna A."/>
            <person name="Ye Y."/>
            <person name="Leebens-Mack J.H."/>
            <person name="Chen G."/>
        </authorList>
    </citation>
    <scope>NUCLEOTIDE SEQUENCE [LARGE SCALE GENOMIC DNA]</scope>
    <source>
        <strain evidence="2">cv. DH0086</strain>
    </source>
</reference>
<proteinExistence type="predicted"/>
<dbReference type="Gramene" id="ONK77524">
    <property type="protein sequence ID" value="ONK77524"/>
    <property type="gene ID" value="A4U43_C02F7470"/>
</dbReference>
<name>A0A5P1FHI4_ASPOF</name>